<dbReference type="InterPro" id="IPR006143">
    <property type="entry name" value="RND_pump_MFP"/>
</dbReference>
<dbReference type="Gene3D" id="1.10.287.470">
    <property type="entry name" value="Helix hairpin bin"/>
    <property type="match status" value="1"/>
</dbReference>
<name>A0AAW7Z0J6_9ALTE</name>
<evidence type="ECO:0000313" key="5">
    <source>
        <dbReference type="EMBL" id="MDO6576959.1"/>
    </source>
</evidence>
<evidence type="ECO:0000259" key="3">
    <source>
        <dbReference type="Pfam" id="PF25989"/>
    </source>
</evidence>
<sequence length="358" mass="39313">MNIKIGLVGISVCCLSLNLVAQESDKTPPPILVQVDEAREEAITALTWVPGTVMSQTDSDVASEVDGRITWMANVGDSVAAGEVLAKIDDTRLQITLSQNQSNIARWHAQVTLFEKRLARYENLEASRNTSRGELETVVADLENARQELEQATLAKNLTEYHIRQSSVKAPFTALVVDRIQAPGEYTSIGQTLIRVVNPNNIEVQVKAPLSVLPFIESGMQVNVLSKTHRVMESVRAIVPVGNENSRMMEMRIALKPGDFPIGSAVRVAVPSSEEHGGVTIPRDALVLRKSGTYIYQLNQDNEAQQVKVETGVGMGSRIEVFGEVDPTQLVVIRGAERLKQGQKVRHEWEGDSLTARN</sequence>
<dbReference type="EMBL" id="JAUOQI010000003">
    <property type="protein sequence ID" value="MDO6576959.1"/>
    <property type="molecule type" value="Genomic_DNA"/>
</dbReference>
<dbReference type="GeneID" id="83259889"/>
<dbReference type="InterPro" id="IPR058637">
    <property type="entry name" value="YknX-like_C"/>
</dbReference>
<dbReference type="PANTHER" id="PTHR30469:SF15">
    <property type="entry name" value="HLYD FAMILY OF SECRETION PROTEINS"/>
    <property type="match status" value="1"/>
</dbReference>
<keyword evidence="2" id="KW-0732">Signal</keyword>
<comment type="similarity">
    <text evidence="1">Belongs to the membrane fusion protein (MFP) (TC 8.A.1) family.</text>
</comment>
<protein>
    <submittedName>
        <fullName evidence="5">Efflux RND transporter periplasmic adaptor subunit</fullName>
    </submittedName>
    <submittedName>
        <fullName evidence="4">Efflux transporter periplasmic adaptor subunit</fullName>
    </submittedName>
</protein>
<evidence type="ECO:0000313" key="7">
    <source>
        <dbReference type="Proteomes" id="UP001170717"/>
    </source>
</evidence>
<keyword evidence="6" id="KW-1185">Reference proteome</keyword>
<reference evidence="5" key="2">
    <citation type="submission" date="2023-07" db="EMBL/GenBank/DDBJ databases">
        <title>Genome content predicts the carbon catabolic preferences of heterotrophic bacteria.</title>
        <authorList>
            <person name="Gralka M."/>
        </authorList>
    </citation>
    <scope>NUCLEOTIDE SEQUENCE</scope>
    <source>
        <strain evidence="5">F2M12</strain>
    </source>
</reference>
<dbReference type="EMBL" id="CP013926">
    <property type="protein sequence ID" value="AMJ75956.1"/>
    <property type="molecule type" value="Genomic_DNA"/>
</dbReference>
<feature type="chain" id="PRO_5043891496" evidence="2">
    <location>
        <begin position="22"/>
        <end position="358"/>
    </location>
</feature>
<feature type="domain" description="YknX-like C-terminal permuted SH3-like" evidence="3">
    <location>
        <begin position="279"/>
        <end position="346"/>
    </location>
</feature>
<organism evidence="5 7">
    <name type="scientific">Alteromonas stellipolaris</name>
    <dbReference type="NCBI Taxonomy" id="233316"/>
    <lineage>
        <taxon>Bacteria</taxon>
        <taxon>Pseudomonadati</taxon>
        <taxon>Pseudomonadota</taxon>
        <taxon>Gammaproteobacteria</taxon>
        <taxon>Alteromonadales</taxon>
        <taxon>Alteromonadaceae</taxon>
        <taxon>Alteromonas/Salinimonas group</taxon>
        <taxon>Alteromonas</taxon>
    </lineage>
</organism>
<accession>A0AAW7Z0J6</accession>
<gene>
    <name evidence="4" type="ORF">AVL57_19515</name>
    <name evidence="5" type="ORF">Q4527_06115</name>
</gene>
<dbReference type="SUPFAM" id="SSF111369">
    <property type="entry name" value="HlyD-like secretion proteins"/>
    <property type="match status" value="1"/>
</dbReference>
<dbReference type="Proteomes" id="UP001170717">
    <property type="component" value="Unassembled WGS sequence"/>
</dbReference>
<dbReference type="RefSeq" id="WP_057795558.1">
    <property type="nucleotide sequence ID" value="NZ_CAXIBE010000054.1"/>
</dbReference>
<dbReference type="GO" id="GO:0015562">
    <property type="term" value="F:efflux transmembrane transporter activity"/>
    <property type="evidence" value="ECO:0007669"/>
    <property type="project" value="TreeGrafter"/>
</dbReference>
<dbReference type="NCBIfam" id="TIGR01730">
    <property type="entry name" value="RND_mfp"/>
    <property type="match status" value="1"/>
</dbReference>
<evidence type="ECO:0000313" key="6">
    <source>
        <dbReference type="Proteomes" id="UP000056750"/>
    </source>
</evidence>
<dbReference type="Gene3D" id="2.40.30.170">
    <property type="match status" value="1"/>
</dbReference>
<dbReference type="Pfam" id="PF25989">
    <property type="entry name" value="YknX_C"/>
    <property type="match status" value="1"/>
</dbReference>
<dbReference type="PANTHER" id="PTHR30469">
    <property type="entry name" value="MULTIDRUG RESISTANCE PROTEIN MDTA"/>
    <property type="match status" value="1"/>
</dbReference>
<dbReference type="Proteomes" id="UP000056750">
    <property type="component" value="Chromosome"/>
</dbReference>
<evidence type="ECO:0000256" key="1">
    <source>
        <dbReference type="ARBA" id="ARBA00009477"/>
    </source>
</evidence>
<reference evidence="4 6" key="1">
    <citation type="submission" date="2015-12" db="EMBL/GenBank/DDBJ databases">
        <title>Intraspecies pangenome expansion in the marine bacterium Alteromonas.</title>
        <authorList>
            <person name="Lopez-Perez M."/>
            <person name="Rodriguez-Valera F."/>
        </authorList>
    </citation>
    <scope>NUCLEOTIDE SEQUENCE [LARGE SCALE GENOMIC DNA]</scope>
    <source>
        <strain evidence="4 6">LMG 21861</strain>
    </source>
</reference>
<dbReference type="Gene3D" id="2.40.420.20">
    <property type="match status" value="1"/>
</dbReference>
<dbReference type="Gene3D" id="2.40.50.100">
    <property type="match status" value="1"/>
</dbReference>
<evidence type="ECO:0000313" key="4">
    <source>
        <dbReference type="EMBL" id="AMJ75956.1"/>
    </source>
</evidence>
<dbReference type="AlphaFoldDB" id="A0AAW7Z0J6"/>
<feature type="signal peptide" evidence="2">
    <location>
        <begin position="1"/>
        <end position="21"/>
    </location>
</feature>
<evidence type="ECO:0000256" key="2">
    <source>
        <dbReference type="SAM" id="SignalP"/>
    </source>
</evidence>
<dbReference type="KEGG" id="asq:AVL57_19515"/>
<proteinExistence type="inferred from homology"/>
<dbReference type="GO" id="GO:1990281">
    <property type="term" value="C:efflux pump complex"/>
    <property type="evidence" value="ECO:0007669"/>
    <property type="project" value="TreeGrafter"/>
</dbReference>